<keyword evidence="2" id="KW-1185">Reference proteome</keyword>
<dbReference type="RefSeq" id="WP_189159279.1">
    <property type="nucleotide sequence ID" value="NZ_BMNC01000015.1"/>
</dbReference>
<reference evidence="2" key="1">
    <citation type="journal article" date="2019" name="Int. J. Syst. Evol. Microbiol.">
        <title>The Global Catalogue of Microorganisms (GCM) 10K type strain sequencing project: providing services to taxonomists for standard genome sequencing and annotation.</title>
        <authorList>
            <consortium name="The Broad Institute Genomics Platform"/>
            <consortium name="The Broad Institute Genome Sequencing Center for Infectious Disease"/>
            <person name="Wu L."/>
            <person name="Ma J."/>
        </authorList>
    </citation>
    <scope>NUCLEOTIDE SEQUENCE [LARGE SCALE GENOMIC DNA]</scope>
    <source>
        <strain evidence="2">CGMCC 4.7319</strain>
    </source>
</reference>
<organism evidence="1 2">
    <name type="scientific">Lentzea pudingi</name>
    <dbReference type="NCBI Taxonomy" id="1789439"/>
    <lineage>
        <taxon>Bacteria</taxon>
        <taxon>Bacillati</taxon>
        <taxon>Actinomycetota</taxon>
        <taxon>Actinomycetes</taxon>
        <taxon>Pseudonocardiales</taxon>
        <taxon>Pseudonocardiaceae</taxon>
        <taxon>Lentzea</taxon>
    </lineage>
</organism>
<protein>
    <submittedName>
        <fullName evidence="1">Uncharacterized protein</fullName>
    </submittedName>
</protein>
<dbReference type="Proteomes" id="UP000597656">
    <property type="component" value="Unassembled WGS sequence"/>
</dbReference>
<proteinExistence type="predicted"/>
<accession>A0ABQ2INX4</accession>
<comment type="caution">
    <text evidence="1">The sequence shown here is derived from an EMBL/GenBank/DDBJ whole genome shotgun (WGS) entry which is preliminary data.</text>
</comment>
<sequence>MTGATAPDRAQLSREFHEATLEGYRFLVRTIRYQAKAFIHMVTMNGGEATAHTLLRTPTVSDGFERLRRENMLQHSIEALVLNPRYAELFAEHELEIARRRMEAVGFDVERYLDALGPQ</sequence>
<evidence type="ECO:0000313" key="1">
    <source>
        <dbReference type="EMBL" id="GGN19930.1"/>
    </source>
</evidence>
<gene>
    <name evidence="1" type="ORF">GCM10011609_71330</name>
</gene>
<name>A0ABQ2INX4_9PSEU</name>
<evidence type="ECO:0000313" key="2">
    <source>
        <dbReference type="Proteomes" id="UP000597656"/>
    </source>
</evidence>
<dbReference type="EMBL" id="BMNC01000015">
    <property type="protein sequence ID" value="GGN19930.1"/>
    <property type="molecule type" value="Genomic_DNA"/>
</dbReference>